<name>A0A6B0UGZ2_IXORI</name>
<dbReference type="AlphaFoldDB" id="A0A6B0UGZ2"/>
<dbReference type="EMBL" id="GIFC01007157">
    <property type="protein sequence ID" value="MXU89240.1"/>
    <property type="molecule type" value="Transcribed_RNA"/>
</dbReference>
<sequence length="106" mass="12144">MTMQGELCARRTNQSKRLRFIARSRSLSVNMSGSVITCRMTDLGMVQRARTFHPPISLVVNGENMLPGRGTLYPVMAVRNAVQSTYNNDEKTRKFNRYNRLSLYLV</sequence>
<proteinExistence type="predicted"/>
<accession>A0A6B0UGZ2</accession>
<evidence type="ECO:0000313" key="1">
    <source>
        <dbReference type="EMBL" id="MXU89240.1"/>
    </source>
</evidence>
<protein>
    <submittedName>
        <fullName evidence="1">Uncharacterized protein</fullName>
    </submittedName>
</protein>
<organism evidence="1">
    <name type="scientific">Ixodes ricinus</name>
    <name type="common">Common tick</name>
    <name type="synonym">Acarus ricinus</name>
    <dbReference type="NCBI Taxonomy" id="34613"/>
    <lineage>
        <taxon>Eukaryota</taxon>
        <taxon>Metazoa</taxon>
        <taxon>Ecdysozoa</taxon>
        <taxon>Arthropoda</taxon>
        <taxon>Chelicerata</taxon>
        <taxon>Arachnida</taxon>
        <taxon>Acari</taxon>
        <taxon>Parasitiformes</taxon>
        <taxon>Ixodida</taxon>
        <taxon>Ixodoidea</taxon>
        <taxon>Ixodidae</taxon>
        <taxon>Ixodinae</taxon>
        <taxon>Ixodes</taxon>
    </lineage>
</organism>
<reference evidence="1" key="1">
    <citation type="submission" date="2019-12" db="EMBL/GenBank/DDBJ databases">
        <title>An insight into the sialome of adult female Ixodes ricinus ticks feeding for 6 days.</title>
        <authorList>
            <person name="Perner J."/>
            <person name="Ribeiro J.M.C."/>
        </authorList>
    </citation>
    <scope>NUCLEOTIDE SEQUENCE</scope>
    <source>
        <strain evidence="1">Semi-engorged</strain>
        <tissue evidence="1">Salivary glands</tissue>
    </source>
</reference>